<organism evidence="3 4">
    <name type="scientific">Poecilia latipinna</name>
    <name type="common">sailfin molly</name>
    <dbReference type="NCBI Taxonomy" id="48699"/>
    <lineage>
        <taxon>Eukaryota</taxon>
        <taxon>Metazoa</taxon>
        <taxon>Chordata</taxon>
        <taxon>Craniata</taxon>
        <taxon>Vertebrata</taxon>
        <taxon>Euteleostomi</taxon>
        <taxon>Actinopterygii</taxon>
        <taxon>Neopterygii</taxon>
        <taxon>Teleostei</taxon>
        <taxon>Neoteleostei</taxon>
        <taxon>Acanthomorphata</taxon>
        <taxon>Ovalentaria</taxon>
        <taxon>Atherinomorphae</taxon>
        <taxon>Cyprinodontiformes</taxon>
        <taxon>Poeciliidae</taxon>
        <taxon>Poeciliinae</taxon>
        <taxon>Poecilia</taxon>
    </lineage>
</organism>
<dbReference type="InterPro" id="IPR051261">
    <property type="entry name" value="NLR"/>
</dbReference>
<dbReference type="STRING" id="48699.ENSPLAP00000026465"/>
<evidence type="ECO:0000256" key="2">
    <source>
        <dbReference type="ARBA" id="ARBA00022737"/>
    </source>
</evidence>
<keyword evidence="4" id="KW-1185">Reference proteome</keyword>
<evidence type="ECO:0000256" key="1">
    <source>
        <dbReference type="ARBA" id="ARBA00022614"/>
    </source>
</evidence>
<proteinExistence type="predicted"/>
<dbReference type="Proteomes" id="UP000261500">
    <property type="component" value="Unplaced"/>
</dbReference>
<sequence length="73" mass="7989">VYNHQDSLQYQTEYLLSGCLITEEGCAALASALTVNPSHLKELDLSYNNPGDSGMKSLTALLKNPSFKLDSIR</sequence>
<reference evidence="3" key="2">
    <citation type="submission" date="2025-09" db="UniProtKB">
        <authorList>
            <consortium name="Ensembl"/>
        </authorList>
    </citation>
    <scope>IDENTIFICATION</scope>
</reference>
<dbReference type="GeneTree" id="ENSGT01150000287365"/>
<keyword evidence="1" id="KW-0433">Leucine-rich repeat</keyword>
<dbReference type="Ensembl" id="ENSPLAT00000018522.1">
    <property type="protein sequence ID" value="ENSPLAP00000026465.1"/>
    <property type="gene ID" value="ENSPLAG00000014265.1"/>
</dbReference>
<reference evidence="3" key="1">
    <citation type="submission" date="2025-08" db="UniProtKB">
        <authorList>
            <consortium name="Ensembl"/>
        </authorList>
    </citation>
    <scope>IDENTIFICATION</scope>
</reference>
<dbReference type="Pfam" id="PF13516">
    <property type="entry name" value="LRR_6"/>
    <property type="match status" value="1"/>
</dbReference>
<protein>
    <submittedName>
        <fullName evidence="3">Uncharacterized protein</fullName>
    </submittedName>
</protein>
<dbReference type="Gene3D" id="3.80.10.10">
    <property type="entry name" value="Ribonuclease Inhibitor"/>
    <property type="match status" value="1"/>
</dbReference>
<accession>A0A3B3VKZ4</accession>
<evidence type="ECO:0000313" key="3">
    <source>
        <dbReference type="Ensembl" id="ENSPLAP00000026465.1"/>
    </source>
</evidence>
<dbReference type="SUPFAM" id="SSF52047">
    <property type="entry name" value="RNI-like"/>
    <property type="match status" value="1"/>
</dbReference>
<dbReference type="PANTHER" id="PTHR24106">
    <property type="entry name" value="NACHT, LRR AND CARD DOMAINS-CONTAINING"/>
    <property type="match status" value="1"/>
</dbReference>
<dbReference type="AlphaFoldDB" id="A0A3B3VKZ4"/>
<dbReference type="InterPro" id="IPR032675">
    <property type="entry name" value="LRR_dom_sf"/>
</dbReference>
<name>A0A3B3VKZ4_9TELE</name>
<keyword evidence="2" id="KW-0677">Repeat</keyword>
<dbReference type="InterPro" id="IPR001611">
    <property type="entry name" value="Leu-rich_rpt"/>
</dbReference>
<evidence type="ECO:0000313" key="4">
    <source>
        <dbReference type="Proteomes" id="UP000261500"/>
    </source>
</evidence>